<evidence type="ECO:0008006" key="10">
    <source>
        <dbReference type="Google" id="ProtNLM"/>
    </source>
</evidence>
<feature type="transmembrane region" description="Helical" evidence="5">
    <location>
        <begin position="231"/>
        <end position="253"/>
    </location>
</feature>
<keyword evidence="5" id="KW-0813">Transport</keyword>
<dbReference type="SUPFAM" id="SSF90112">
    <property type="entry name" value="Neurotransmitter-gated ion-channel transmembrane pore"/>
    <property type="match status" value="1"/>
</dbReference>
<comment type="caution">
    <text evidence="5">Lacks conserved residue(s) required for the propagation of feature annotation.</text>
</comment>
<dbReference type="PRINTS" id="PR00252">
    <property type="entry name" value="NRIONCHANNEL"/>
</dbReference>
<reference evidence="8 9" key="1">
    <citation type="submission" date="2024-04" db="EMBL/GenBank/DDBJ databases">
        <authorList>
            <consortium name="Genoscope - CEA"/>
            <person name="William W."/>
        </authorList>
    </citation>
    <scope>NUCLEOTIDE SEQUENCE [LARGE SCALE GENOMIC DNA]</scope>
</reference>
<dbReference type="Gene3D" id="1.20.58.390">
    <property type="entry name" value="Neurotransmitter-gated ion-channel transmembrane domain"/>
    <property type="match status" value="1"/>
</dbReference>
<dbReference type="Pfam" id="PF02932">
    <property type="entry name" value="Neur_chan_memb"/>
    <property type="match status" value="1"/>
</dbReference>
<keyword evidence="5" id="KW-0407">Ion channel</keyword>
<dbReference type="Pfam" id="PF02931">
    <property type="entry name" value="Neur_chan_LBD"/>
    <property type="match status" value="1"/>
</dbReference>
<dbReference type="InterPro" id="IPR006029">
    <property type="entry name" value="Neurotrans-gated_channel_TM"/>
</dbReference>
<dbReference type="CDD" id="cd18989">
    <property type="entry name" value="LGIC_ECD_cation"/>
    <property type="match status" value="1"/>
</dbReference>
<dbReference type="EMBL" id="CAXITT010000473">
    <property type="protein sequence ID" value="CAL1542155.1"/>
    <property type="molecule type" value="Genomic_DNA"/>
</dbReference>
<dbReference type="InterPro" id="IPR018000">
    <property type="entry name" value="Neurotransmitter_ion_chnl_CS"/>
</dbReference>
<feature type="transmembrane region" description="Helical" evidence="5">
    <location>
        <begin position="201"/>
        <end position="219"/>
    </location>
</feature>
<dbReference type="GO" id="GO:0016020">
    <property type="term" value="C:membrane"/>
    <property type="evidence" value="ECO:0007669"/>
    <property type="project" value="UniProtKB-SubCell"/>
</dbReference>
<dbReference type="PROSITE" id="PS00236">
    <property type="entry name" value="NEUROTR_ION_CHANNEL"/>
    <property type="match status" value="1"/>
</dbReference>
<comment type="similarity">
    <text evidence="5">Belongs to the ligand-gated ion channel (TC 1.A.9) family.</text>
</comment>
<evidence type="ECO:0000259" key="7">
    <source>
        <dbReference type="Pfam" id="PF02932"/>
    </source>
</evidence>
<dbReference type="InterPro" id="IPR006201">
    <property type="entry name" value="Neur_channel"/>
</dbReference>
<feature type="transmembrane region" description="Helical" evidence="5">
    <location>
        <begin position="172"/>
        <end position="195"/>
    </location>
</feature>
<organism evidence="8 9">
    <name type="scientific">Lymnaea stagnalis</name>
    <name type="common">Great pond snail</name>
    <name type="synonym">Helix stagnalis</name>
    <dbReference type="NCBI Taxonomy" id="6523"/>
    <lineage>
        <taxon>Eukaryota</taxon>
        <taxon>Metazoa</taxon>
        <taxon>Spiralia</taxon>
        <taxon>Lophotrochozoa</taxon>
        <taxon>Mollusca</taxon>
        <taxon>Gastropoda</taxon>
        <taxon>Heterobranchia</taxon>
        <taxon>Euthyneura</taxon>
        <taxon>Panpulmonata</taxon>
        <taxon>Hygrophila</taxon>
        <taxon>Lymnaeoidea</taxon>
        <taxon>Lymnaeidae</taxon>
        <taxon>Lymnaea</taxon>
    </lineage>
</organism>
<name>A0AAV2I5Z8_LYMST</name>
<evidence type="ECO:0000256" key="2">
    <source>
        <dbReference type="ARBA" id="ARBA00022692"/>
    </source>
</evidence>
<keyword evidence="9" id="KW-1185">Reference proteome</keyword>
<dbReference type="InterPro" id="IPR036734">
    <property type="entry name" value="Neur_chan_lig-bd_sf"/>
</dbReference>
<protein>
    <recommendedName>
        <fullName evidence="10">Neurotransmitter-gated ion-channel ligand-binding domain-containing protein</fullName>
    </recommendedName>
</protein>
<evidence type="ECO:0000256" key="5">
    <source>
        <dbReference type="RuleBase" id="RU000687"/>
    </source>
</evidence>
<evidence type="ECO:0000256" key="4">
    <source>
        <dbReference type="ARBA" id="ARBA00023136"/>
    </source>
</evidence>
<gene>
    <name evidence="8" type="ORF">GSLYS_00015761001</name>
</gene>
<dbReference type="Gene3D" id="2.70.170.10">
    <property type="entry name" value="Neurotransmitter-gated ion-channel ligand-binding domain"/>
    <property type="match status" value="1"/>
</dbReference>
<dbReference type="CDD" id="cd19051">
    <property type="entry name" value="LGIC_TM_cation"/>
    <property type="match status" value="1"/>
</dbReference>
<keyword evidence="2 5" id="KW-0812">Transmembrane</keyword>
<dbReference type="InterPro" id="IPR038050">
    <property type="entry name" value="Neuro_actylchol_rec"/>
</dbReference>
<evidence type="ECO:0000313" key="8">
    <source>
        <dbReference type="EMBL" id="CAL1542155.1"/>
    </source>
</evidence>
<feature type="non-terminal residue" evidence="8">
    <location>
        <position position="254"/>
    </location>
</feature>
<feature type="domain" description="Neurotransmitter-gated ion-channel transmembrane" evidence="7">
    <location>
        <begin position="177"/>
        <end position="226"/>
    </location>
</feature>
<feature type="non-terminal residue" evidence="8">
    <location>
        <position position="1"/>
    </location>
</feature>
<keyword evidence="3 5" id="KW-1133">Transmembrane helix</keyword>
<dbReference type="InterPro" id="IPR006202">
    <property type="entry name" value="Neur_chan_lig-bd"/>
</dbReference>
<feature type="domain" description="Neurotransmitter-gated ion-channel ligand-binding" evidence="6">
    <location>
        <begin position="2"/>
        <end position="127"/>
    </location>
</feature>
<dbReference type="GO" id="GO:0005230">
    <property type="term" value="F:extracellular ligand-gated monoatomic ion channel activity"/>
    <property type="evidence" value="ECO:0007669"/>
    <property type="project" value="InterPro"/>
</dbReference>
<dbReference type="PANTHER" id="PTHR18945">
    <property type="entry name" value="NEUROTRANSMITTER GATED ION CHANNEL"/>
    <property type="match status" value="1"/>
</dbReference>
<dbReference type="GO" id="GO:0004888">
    <property type="term" value="F:transmembrane signaling receptor activity"/>
    <property type="evidence" value="ECO:0007669"/>
    <property type="project" value="InterPro"/>
</dbReference>
<accession>A0AAV2I5Z8</accession>
<sequence length="254" mass="28199">LQIILVDEVSQSIVLSAAITLVWVEPSVSWDPKQYGGIESLELEPGAFWAPTIYIPKTADNSVKVVPLTNTVQISYKSRVSTLIPIITTTLCNLDLTFFPFDTHECNIVFIESGMYNVTSLNLPPMGISAYFGTNAAWVLVSYVCNTQASHYQPIFDYIVCTVKMSRRSAFYVVNLIGPMAMTSLVTLVVFWLPAEGGEKMTFVVSMFLSSSVFYNYILEIMPRSMESPPRLNLLLVFNGLLIMLATAATAYVL</sequence>
<dbReference type="SUPFAM" id="SSF63712">
    <property type="entry name" value="Nicotinic receptor ligand binding domain-like"/>
    <property type="match status" value="1"/>
</dbReference>
<keyword evidence="4 5" id="KW-0472">Membrane</keyword>
<evidence type="ECO:0000256" key="1">
    <source>
        <dbReference type="ARBA" id="ARBA00004141"/>
    </source>
</evidence>
<comment type="subcellular location">
    <subcellularLocation>
        <location evidence="1">Membrane</location>
        <topology evidence="1">Multi-pass membrane protein</topology>
    </subcellularLocation>
</comment>
<evidence type="ECO:0000259" key="6">
    <source>
        <dbReference type="Pfam" id="PF02931"/>
    </source>
</evidence>
<evidence type="ECO:0000313" key="9">
    <source>
        <dbReference type="Proteomes" id="UP001497497"/>
    </source>
</evidence>
<proteinExistence type="inferred from homology"/>
<evidence type="ECO:0000256" key="3">
    <source>
        <dbReference type="ARBA" id="ARBA00022989"/>
    </source>
</evidence>
<dbReference type="InterPro" id="IPR036719">
    <property type="entry name" value="Neuro-gated_channel_TM_sf"/>
</dbReference>
<comment type="caution">
    <text evidence="8">The sequence shown here is derived from an EMBL/GenBank/DDBJ whole genome shotgun (WGS) entry which is preliminary data.</text>
</comment>
<keyword evidence="5" id="KW-0406">Ion transport</keyword>
<dbReference type="AlphaFoldDB" id="A0AAV2I5Z8"/>
<dbReference type="Proteomes" id="UP001497497">
    <property type="component" value="Unassembled WGS sequence"/>
</dbReference>